<reference evidence="1 2" key="1">
    <citation type="submission" date="2019-12" db="EMBL/GenBank/DDBJ databases">
        <title>Genomic-based taxomic classification of the family Erythrobacteraceae.</title>
        <authorList>
            <person name="Xu L."/>
        </authorList>
    </citation>
    <scope>NUCLEOTIDE SEQUENCE [LARGE SCALE GENOMIC DNA]</scope>
    <source>
        <strain evidence="1 2">KCTC 52259</strain>
    </source>
</reference>
<protein>
    <submittedName>
        <fullName evidence="1">Uncharacterized protein</fullName>
    </submittedName>
</protein>
<gene>
    <name evidence="1" type="ORF">GRI44_13770</name>
</gene>
<accession>A0A6L7GIQ4</accession>
<dbReference type="RefSeq" id="WP_160602430.1">
    <property type="nucleotide sequence ID" value="NZ_WTYU01000003.1"/>
</dbReference>
<keyword evidence="2" id="KW-1185">Reference proteome</keyword>
<comment type="caution">
    <text evidence="1">The sequence shown here is derived from an EMBL/GenBank/DDBJ whole genome shotgun (WGS) entry which is preliminary data.</text>
</comment>
<dbReference type="EMBL" id="WTYU01000003">
    <property type="protein sequence ID" value="MXP15817.1"/>
    <property type="molecule type" value="Genomic_DNA"/>
</dbReference>
<sequence>MTTVKDYQNAIEREFRHWPNADFEFGRTRRHRKVVMRFNNKVGIGIFPNSGSDWRGIPNAISDVRKSLRKMGATRQKNANDN</sequence>
<evidence type="ECO:0000313" key="1">
    <source>
        <dbReference type="EMBL" id="MXP15817.1"/>
    </source>
</evidence>
<organism evidence="1 2">
    <name type="scientific">Allopontixanthobacter confluentis</name>
    <dbReference type="NCBI Taxonomy" id="1849021"/>
    <lineage>
        <taxon>Bacteria</taxon>
        <taxon>Pseudomonadati</taxon>
        <taxon>Pseudomonadota</taxon>
        <taxon>Alphaproteobacteria</taxon>
        <taxon>Sphingomonadales</taxon>
        <taxon>Erythrobacteraceae</taxon>
        <taxon>Allopontixanthobacter</taxon>
    </lineage>
</organism>
<evidence type="ECO:0000313" key="2">
    <source>
        <dbReference type="Proteomes" id="UP000473531"/>
    </source>
</evidence>
<dbReference type="AlphaFoldDB" id="A0A6L7GIQ4"/>
<name>A0A6L7GIQ4_9SPHN</name>
<proteinExistence type="predicted"/>
<dbReference type="OrthoDB" id="9892219at2"/>
<dbReference type="Proteomes" id="UP000473531">
    <property type="component" value="Unassembled WGS sequence"/>
</dbReference>